<evidence type="ECO:0008006" key="2">
    <source>
        <dbReference type="Google" id="ProtNLM"/>
    </source>
</evidence>
<dbReference type="EMBL" id="CADCWB010000013">
    <property type="protein sequence ID" value="CAA9503237.1"/>
    <property type="molecule type" value="Genomic_DNA"/>
</dbReference>
<dbReference type="PROSITE" id="PS00018">
    <property type="entry name" value="EF_HAND_1"/>
    <property type="match status" value="1"/>
</dbReference>
<dbReference type="InterPro" id="IPR018247">
    <property type="entry name" value="EF_Hand_1_Ca_BS"/>
</dbReference>
<gene>
    <name evidence="1" type="ORF">AVDCRST_MAG62-85</name>
</gene>
<sequence length="97" mass="10531">MLTSLLISAMIGASSAEPINPDALALLDRDPQLHAWALKTSDENRDGWLTLYEAQAAVGRLKEVADGNKDGRVTVREFEEAKAFVAARWGVAPQPAR</sequence>
<dbReference type="AlphaFoldDB" id="A0A6J4SRF7"/>
<reference evidence="1" key="1">
    <citation type="submission" date="2020-02" db="EMBL/GenBank/DDBJ databases">
        <authorList>
            <person name="Meier V. D."/>
        </authorList>
    </citation>
    <scope>NUCLEOTIDE SEQUENCE</scope>
    <source>
        <strain evidence="1">AVDCRST_MAG62</strain>
    </source>
</reference>
<proteinExistence type="predicted"/>
<dbReference type="InterPro" id="IPR011992">
    <property type="entry name" value="EF-hand-dom_pair"/>
</dbReference>
<name>A0A6J4SRF7_9SPHN</name>
<organism evidence="1">
    <name type="scientific">uncultured Sphingomonas sp</name>
    <dbReference type="NCBI Taxonomy" id="158754"/>
    <lineage>
        <taxon>Bacteria</taxon>
        <taxon>Pseudomonadati</taxon>
        <taxon>Pseudomonadota</taxon>
        <taxon>Alphaproteobacteria</taxon>
        <taxon>Sphingomonadales</taxon>
        <taxon>Sphingomonadaceae</taxon>
        <taxon>Sphingomonas</taxon>
        <taxon>environmental samples</taxon>
    </lineage>
</organism>
<dbReference type="SUPFAM" id="SSF47473">
    <property type="entry name" value="EF-hand"/>
    <property type="match status" value="1"/>
</dbReference>
<accession>A0A6J4SRF7</accession>
<protein>
    <recommendedName>
        <fullName evidence="2">EF-hand domain-containing protein</fullName>
    </recommendedName>
</protein>
<dbReference type="Gene3D" id="1.10.238.10">
    <property type="entry name" value="EF-hand"/>
    <property type="match status" value="1"/>
</dbReference>
<evidence type="ECO:0000313" key="1">
    <source>
        <dbReference type="EMBL" id="CAA9503237.1"/>
    </source>
</evidence>